<dbReference type="EMBL" id="MLJW01000058">
    <property type="protein sequence ID" value="OIR04383.1"/>
    <property type="molecule type" value="Genomic_DNA"/>
</dbReference>
<evidence type="ECO:0000256" key="1">
    <source>
        <dbReference type="ARBA" id="ARBA00004170"/>
    </source>
</evidence>
<comment type="subcellular location">
    <subcellularLocation>
        <location evidence="1">Membrane</location>
        <topology evidence="1">Peripheral membrane protein</topology>
    </subcellularLocation>
</comment>
<feature type="domain" description="ATP synthase F1 complex delta/epsilon subunit N-terminal" evidence="8">
    <location>
        <begin position="3"/>
        <end position="81"/>
    </location>
</feature>
<dbReference type="PANTHER" id="PTHR13822:SF10">
    <property type="entry name" value="ATP SYNTHASE EPSILON CHAIN, CHLOROPLASTIC"/>
    <property type="match status" value="1"/>
</dbReference>
<comment type="similarity">
    <text evidence="2">Belongs to the ATPase epsilon chain family.</text>
</comment>
<dbReference type="InterPro" id="IPR001469">
    <property type="entry name" value="ATP_synth_F1_dsu/esu"/>
</dbReference>
<dbReference type="GO" id="GO:0045259">
    <property type="term" value="C:proton-transporting ATP synthase complex"/>
    <property type="evidence" value="ECO:0007669"/>
    <property type="project" value="UniProtKB-KW"/>
</dbReference>
<dbReference type="AlphaFoldDB" id="A0A1J5S7V1"/>
<dbReference type="GO" id="GO:0046933">
    <property type="term" value="F:proton-transporting ATP synthase activity, rotational mechanism"/>
    <property type="evidence" value="ECO:0007669"/>
    <property type="project" value="InterPro"/>
</dbReference>
<keyword evidence="4" id="KW-0406">Ion transport</keyword>
<evidence type="ECO:0000256" key="5">
    <source>
        <dbReference type="ARBA" id="ARBA00023136"/>
    </source>
</evidence>
<keyword evidence="3" id="KW-0813">Transport</keyword>
<evidence type="ECO:0000256" key="4">
    <source>
        <dbReference type="ARBA" id="ARBA00023065"/>
    </source>
</evidence>
<dbReference type="CDD" id="cd12152">
    <property type="entry name" value="F1-ATPase_delta"/>
    <property type="match status" value="1"/>
</dbReference>
<evidence type="ECO:0000313" key="9">
    <source>
        <dbReference type="EMBL" id="OIR04383.1"/>
    </source>
</evidence>
<dbReference type="NCBIfam" id="TIGR01216">
    <property type="entry name" value="ATP_synt_epsi"/>
    <property type="match status" value="1"/>
</dbReference>
<keyword evidence="5" id="KW-0472">Membrane</keyword>
<dbReference type="Pfam" id="PF02823">
    <property type="entry name" value="ATP-synt_DE_N"/>
    <property type="match status" value="1"/>
</dbReference>
<name>A0A1J5S7V1_9ZZZZ</name>
<dbReference type="SUPFAM" id="SSF51344">
    <property type="entry name" value="Epsilon subunit of F1F0-ATP synthase N-terminal domain"/>
    <property type="match status" value="1"/>
</dbReference>
<comment type="caution">
    <text evidence="9">The sequence shown here is derived from an EMBL/GenBank/DDBJ whole genome shotgun (WGS) entry which is preliminary data.</text>
</comment>
<evidence type="ECO:0000256" key="6">
    <source>
        <dbReference type="ARBA" id="ARBA00023196"/>
    </source>
</evidence>
<gene>
    <name evidence="9" type="primary">atpC_8</name>
    <name evidence="9" type="ORF">GALL_135830</name>
</gene>
<evidence type="ECO:0000256" key="3">
    <source>
        <dbReference type="ARBA" id="ARBA00022448"/>
    </source>
</evidence>
<accession>A0A1J5S7V1</accession>
<dbReference type="InterPro" id="IPR020546">
    <property type="entry name" value="ATP_synth_F1_dsu/esu_N"/>
</dbReference>
<dbReference type="HAMAP" id="MF_00530">
    <property type="entry name" value="ATP_synth_epsil_bac"/>
    <property type="match status" value="1"/>
</dbReference>
<evidence type="ECO:0000256" key="7">
    <source>
        <dbReference type="ARBA" id="ARBA00023310"/>
    </source>
</evidence>
<proteinExistence type="inferred from homology"/>
<dbReference type="PANTHER" id="PTHR13822">
    <property type="entry name" value="ATP SYNTHASE DELTA/EPSILON CHAIN"/>
    <property type="match status" value="1"/>
</dbReference>
<reference evidence="9" key="1">
    <citation type="submission" date="2016-10" db="EMBL/GenBank/DDBJ databases">
        <title>Sequence of Gallionella enrichment culture.</title>
        <authorList>
            <person name="Poehlein A."/>
            <person name="Muehling M."/>
            <person name="Daniel R."/>
        </authorList>
    </citation>
    <scope>NUCLEOTIDE SEQUENCE</scope>
</reference>
<dbReference type="InterPro" id="IPR036771">
    <property type="entry name" value="ATPsynth_dsu/esu_N"/>
</dbReference>
<keyword evidence="7" id="KW-0066">ATP synthesis</keyword>
<dbReference type="Gene3D" id="2.60.15.10">
    <property type="entry name" value="F0F1 ATP synthase delta/epsilon subunit, N-terminal"/>
    <property type="match status" value="1"/>
</dbReference>
<dbReference type="NCBIfam" id="NF009977">
    <property type="entry name" value="PRK13442.1"/>
    <property type="match status" value="1"/>
</dbReference>
<evidence type="ECO:0000256" key="2">
    <source>
        <dbReference type="ARBA" id="ARBA00005712"/>
    </source>
</evidence>
<organism evidence="9">
    <name type="scientific">mine drainage metagenome</name>
    <dbReference type="NCBI Taxonomy" id="410659"/>
    <lineage>
        <taxon>unclassified sequences</taxon>
        <taxon>metagenomes</taxon>
        <taxon>ecological metagenomes</taxon>
    </lineage>
</organism>
<sequence>MPLTLEIVTPEARVYSDTVESVVIPTVEGEVGILPGHIPLLTQVNEGELRVSKDGQTVMLAVAGGFAQIEGDRVSVLAEHAVREDLIDPDAVEKAIQRAQDALKQASTLEPAEVERLEGIVRFSVAQLALKKRKH</sequence>
<protein>
    <submittedName>
        <fullName evidence="9">ATP synthase epsilon chain</fullName>
    </submittedName>
</protein>
<keyword evidence="6" id="KW-0139">CF(1)</keyword>
<evidence type="ECO:0000259" key="8">
    <source>
        <dbReference type="Pfam" id="PF02823"/>
    </source>
</evidence>